<dbReference type="Pfam" id="PF09587">
    <property type="entry name" value="PGA_cap"/>
    <property type="match status" value="1"/>
</dbReference>
<evidence type="ECO:0000313" key="3">
    <source>
        <dbReference type="EMBL" id="GGD28514.1"/>
    </source>
</evidence>
<reference evidence="3" key="2">
    <citation type="submission" date="2020-09" db="EMBL/GenBank/DDBJ databases">
        <authorList>
            <person name="Sun Q."/>
            <person name="Zhou Y."/>
        </authorList>
    </citation>
    <scope>NUCLEOTIDE SEQUENCE</scope>
    <source>
        <strain evidence="3">CGMCC 1.15152</strain>
    </source>
</reference>
<dbReference type="InterPro" id="IPR019079">
    <property type="entry name" value="Capsule_synth_CapA"/>
</dbReference>
<dbReference type="EMBL" id="BMHO01000001">
    <property type="protein sequence ID" value="GGD28514.1"/>
    <property type="molecule type" value="Genomic_DNA"/>
</dbReference>
<accession>A0A917DD57</accession>
<dbReference type="SMART" id="SM00854">
    <property type="entry name" value="PGA_cap"/>
    <property type="match status" value="1"/>
</dbReference>
<dbReference type="SUPFAM" id="SSF56300">
    <property type="entry name" value="Metallo-dependent phosphatases"/>
    <property type="match status" value="1"/>
</dbReference>
<proteinExistence type="inferred from homology"/>
<dbReference type="Gene3D" id="3.60.21.10">
    <property type="match status" value="1"/>
</dbReference>
<name>A0A917DD57_9MICO</name>
<organism evidence="3 4">
    <name type="scientific">Microbacterium faecale</name>
    <dbReference type="NCBI Taxonomy" id="1804630"/>
    <lineage>
        <taxon>Bacteria</taxon>
        <taxon>Bacillati</taxon>
        <taxon>Actinomycetota</taxon>
        <taxon>Actinomycetes</taxon>
        <taxon>Micrococcales</taxon>
        <taxon>Microbacteriaceae</taxon>
        <taxon>Microbacterium</taxon>
    </lineage>
</organism>
<dbReference type="PANTHER" id="PTHR33393:SF13">
    <property type="entry name" value="PGA BIOSYNTHESIS PROTEIN CAPA"/>
    <property type="match status" value="1"/>
</dbReference>
<feature type="domain" description="Capsule synthesis protein CapA" evidence="2">
    <location>
        <begin position="13"/>
        <end position="271"/>
    </location>
</feature>
<dbReference type="PANTHER" id="PTHR33393">
    <property type="entry name" value="POLYGLUTAMINE SYNTHESIS ACCESSORY PROTEIN RV0574C-RELATED"/>
    <property type="match status" value="1"/>
</dbReference>
<evidence type="ECO:0000256" key="1">
    <source>
        <dbReference type="ARBA" id="ARBA00005662"/>
    </source>
</evidence>
<reference evidence="3" key="1">
    <citation type="journal article" date="2014" name="Int. J. Syst. Evol. Microbiol.">
        <title>Complete genome sequence of Corynebacterium casei LMG S-19264T (=DSM 44701T), isolated from a smear-ripened cheese.</title>
        <authorList>
            <consortium name="US DOE Joint Genome Institute (JGI-PGF)"/>
            <person name="Walter F."/>
            <person name="Albersmeier A."/>
            <person name="Kalinowski J."/>
            <person name="Ruckert C."/>
        </authorList>
    </citation>
    <scope>NUCLEOTIDE SEQUENCE</scope>
    <source>
        <strain evidence="3">CGMCC 1.15152</strain>
    </source>
</reference>
<comment type="similarity">
    <text evidence="1">Belongs to the CapA family.</text>
</comment>
<keyword evidence="4" id="KW-1185">Reference proteome</keyword>
<comment type="caution">
    <text evidence="3">The sequence shown here is derived from an EMBL/GenBank/DDBJ whole genome shotgun (WGS) entry which is preliminary data.</text>
</comment>
<sequence>MVEVTRTDVPTVRFCAVGDVGPERRDVDTLFEKTADEIRSADLAFMQLEMTLTERGARVPQTKHTSRTHPDAAEAFARAGFDVVSWASNHSLDWGTEGFLDTVEAIEAAGLIPLGTGRNIDEARAPRIVERGGLRVAFLAYCSILPDSYWATAERAGIAPLRAFTLHEAIEPDQPGTPHRMYTVPHPGDEAAMVADIEAAKEKADVVIVSCHWGIHFTRAELADYQRALGRAAIEAGAEMVLGHHAHILKGVEFHRGKPIFHSLGNFAIELPMDAEHAARPSFRHLLSLHPGWEPDIGGMFNFPPDARMSMIVHCDLDAAGASRVRYRPVMIDRMAVPEPLSAGDPRFDRVVDYVRDISREAGLDTGFTVDGDEVFLTPGDRQR</sequence>
<dbReference type="InterPro" id="IPR052169">
    <property type="entry name" value="CW_Biosynth-Accessory"/>
</dbReference>
<gene>
    <name evidence="3" type="ORF">GCM10010915_05690</name>
</gene>
<dbReference type="CDD" id="cd07381">
    <property type="entry name" value="MPP_CapA"/>
    <property type="match status" value="1"/>
</dbReference>
<evidence type="ECO:0000313" key="4">
    <source>
        <dbReference type="Proteomes" id="UP000633205"/>
    </source>
</evidence>
<protein>
    <recommendedName>
        <fullName evidence="2">Capsule synthesis protein CapA domain-containing protein</fullName>
    </recommendedName>
</protein>
<evidence type="ECO:0000259" key="2">
    <source>
        <dbReference type="SMART" id="SM00854"/>
    </source>
</evidence>
<dbReference type="InterPro" id="IPR029052">
    <property type="entry name" value="Metallo-depent_PP-like"/>
</dbReference>
<dbReference type="Proteomes" id="UP000633205">
    <property type="component" value="Unassembled WGS sequence"/>
</dbReference>
<dbReference type="AlphaFoldDB" id="A0A917DD57"/>